<dbReference type="PANTHER" id="PTHR43537">
    <property type="entry name" value="TRANSCRIPTIONAL REGULATOR, GNTR FAMILY"/>
    <property type="match status" value="1"/>
</dbReference>
<dbReference type="InterPro" id="IPR036388">
    <property type="entry name" value="WH-like_DNA-bd_sf"/>
</dbReference>
<dbReference type="Proteomes" id="UP001230908">
    <property type="component" value="Unassembled WGS sequence"/>
</dbReference>
<dbReference type="InterPro" id="IPR036390">
    <property type="entry name" value="WH_DNA-bd_sf"/>
</dbReference>
<evidence type="ECO:0000313" key="5">
    <source>
        <dbReference type="EMBL" id="MDQ7909413.1"/>
    </source>
</evidence>
<dbReference type="Gene3D" id="1.20.120.530">
    <property type="entry name" value="GntR ligand-binding domain-like"/>
    <property type="match status" value="1"/>
</dbReference>
<sequence length="233" mass="25424">MSTSPRRSPGRSADEAYQEVRQAIHSGELMPNERLTEAALAERLQVSRAVVRTVLVRLGQDGLVVLTPNRGAHVRMVTEEEAVEILQARTVLEALTARQAALNATAREVTSIRRALDRMAEKLDKGDLLGYSEGNAKLHAAIIAASRNETVARLIADLRAHMVRFQFRTILVPDRPGTSFGEHAAIVEAIAARDPDAAEAAMRDHLQQVESTLAKTATAIKRRSGQPNSNRVA</sequence>
<dbReference type="InterPro" id="IPR000524">
    <property type="entry name" value="Tscrpt_reg_HTH_GntR"/>
</dbReference>
<dbReference type="InterPro" id="IPR011711">
    <property type="entry name" value="GntR_C"/>
</dbReference>
<keyword evidence="2" id="KW-0238">DNA-binding</keyword>
<name>A0ABU0ZR25_9ACTN</name>
<keyword evidence="3" id="KW-0804">Transcription</keyword>
<evidence type="ECO:0000313" key="6">
    <source>
        <dbReference type="Proteomes" id="UP001230908"/>
    </source>
</evidence>
<dbReference type="SUPFAM" id="SSF48008">
    <property type="entry name" value="GntR ligand-binding domain-like"/>
    <property type="match status" value="1"/>
</dbReference>
<proteinExistence type="predicted"/>
<evidence type="ECO:0000259" key="4">
    <source>
        <dbReference type="PROSITE" id="PS50949"/>
    </source>
</evidence>
<dbReference type="InterPro" id="IPR008920">
    <property type="entry name" value="TF_FadR/GntR_C"/>
</dbReference>
<evidence type="ECO:0000256" key="2">
    <source>
        <dbReference type="ARBA" id="ARBA00023125"/>
    </source>
</evidence>
<dbReference type="RefSeq" id="WP_308716674.1">
    <property type="nucleotide sequence ID" value="NZ_JAVHUY010000041.1"/>
</dbReference>
<protein>
    <submittedName>
        <fullName evidence="5">GntR family transcriptional regulator</fullName>
    </submittedName>
</protein>
<accession>A0ABU0ZR25</accession>
<dbReference type="PANTHER" id="PTHR43537:SF5">
    <property type="entry name" value="UXU OPERON TRANSCRIPTIONAL REGULATOR"/>
    <property type="match status" value="1"/>
</dbReference>
<organism evidence="5 6">
    <name type="scientific">Phytohabitans maris</name>
    <dbReference type="NCBI Taxonomy" id="3071409"/>
    <lineage>
        <taxon>Bacteria</taxon>
        <taxon>Bacillati</taxon>
        <taxon>Actinomycetota</taxon>
        <taxon>Actinomycetes</taxon>
        <taxon>Micromonosporales</taxon>
        <taxon>Micromonosporaceae</taxon>
    </lineage>
</organism>
<gene>
    <name evidence="5" type="ORF">RB614_33310</name>
</gene>
<dbReference type="Gene3D" id="1.10.10.10">
    <property type="entry name" value="Winged helix-like DNA-binding domain superfamily/Winged helix DNA-binding domain"/>
    <property type="match status" value="1"/>
</dbReference>
<dbReference type="SUPFAM" id="SSF46785">
    <property type="entry name" value="Winged helix' DNA-binding domain"/>
    <property type="match status" value="1"/>
</dbReference>
<dbReference type="SMART" id="SM00345">
    <property type="entry name" value="HTH_GNTR"/>
    <property type="match status" value="1"/>
</dbReference>
<dbReference type="SMART" id="SM00895">
    <property type="entry name" value="FCD"/>
    <property type="match status" value="1"/>
</dbReference>
<dbReference type="PROSITE" id="PS50949">
    <property type="entry name" value="HTH_GNTR"/>
    <property type="match status" value="1"/>
</dbReference>
<keyword evidence="1" id="KW-0805">Transcription regulation</keyword>
<feature type="domain" description="HTH gntR-type" evidence="4">
    <location>
        <begin position="10"/>
        <end position="77"/>
    </location>
</feature>
<evidence type="ECO:0000256" key="1">
    <source>
        <dbReference type="ARBA" id="ARBA00023015"/>
    </source>
</evidence>
<dbReference type="PROSITE" id="PS50096">
    <property type="entry name" value="IQ"/>
    <property type="match status" value="1"/>
</dbReference>
<comment type="caution">
    <text evidence="5">The sequence shown here is derived from an EMBL/GenBank/DDBJ whole genome shotgun (WGS) entry which is preliminary data.</text>
</comment>
<keyword evidence="6" id="KW-1185">Reference proteome</keyword>
<dbReference type="Pfam" id="PF00392">
    <property type="entry name" value="GntR"/>
    <property type="match status" value="1"/>
</dbReference>
<evidence type="ECO:0000256" key="3">
    <source>
        <dbReference type="ARBA" id="ARBA00023163"/>
    </source>
</evidence>
<reference evidence="5 6" key="1">
    <citation type="submission" date="2023-08" db="EMBL/GenBank/DDBJ databases">
        <title>Phytohabitans sansha sp. nov., isolated from marine sediment.</title>
        <authorList>
            <person name="Zhao Y."/>
            <person name="Yi K."/>
        </authorList>
    </citation>
    <scope>NUCLEOTIDE SEQUENCE [LARGE SCALE GENOMIC DNA]</scope>
    <source>
        <strain evidence="5 6">ZYX-F-186</strain>
    </source>
</reference>
<dbReference type="Pfam" id="PF07729">
    <property type="entry name" value="FCD"/>
    <property type="match status" value="1"/>
</dbReference>
<dbReference type="EMBL" id="JAVHUY010000041">
    <property type="protein sequence ID" value="MDQ7909413.1"/>
    <property type="molecule type" value="Genomic_DNA"/>
</dbReference>